<keyword evidence="8" id="KW-1185">Reference proteome</keyword>
<organism evidence="7 8">
    <name type="scientific">Paramicrobacterium humi</name>
    <dbReference type="NCBI Taxonomy" id="640635"/>
    <lineage>
        <taxon>Bacteria</taxon>
        <taxon>Bacillati</taxon>
        <taxon>Actinomycetota</taxon>
        <taxon>Actinomycetes</taxon>
        <taxon>Micrococcales</taxon>
        <taxon>Microbacteriaceae</taxon>
        <taxon>Paramicrobacterium</taxon>
    </lineage>
</organism>
<proteinExistence type="inferred from homology"/>
<dbReference type="Pfam" id="PF00294">
    <property type="entry name" value="PfkB"/>
    <property type="match status" value="1"/>
</dbReference>
<dbReference type="STRING" id="640635.SAMN04489806_2148"/>
<dbReference type="OrthoDB" id="9795789at2"/>
<dbReference type="Gene3D" id="3.40.1190.20">
    <property type="match status" value="1"/>
</dbReference>
<evidence type="ECO:0000259" key="6">
    <source>
        <dbReference type="Pfam" id="PF00294"/>
    </source>
</evidence>
<dbReference type="GO" id="GO:0005524">
    <property type="term" value="F:ATP binding"/>
    <property type="evidence" value="ECO:0007669"/>
    <property type="project" value="UniProtKB-KW"/>
</dbReference>
<dbReference type="PROSITE" id="PS00584">
    <property type="entry name" value="PFKB_KINASES_2"/>
    <property type="match status" value="1"/>
</dbReference>
<reference evidence="7 8" key="1">
    <citation type="submission" date="2016-10" db="EMBL/GenBank/DDBJ databases">
        <authorList>
            <person name="de Groot N.N."/>
        </authorList>
    </citation>
    <scope>NUCLEOTIDE SEQUENCE [LARGE SCALE GENOMIC DNA]</scope>
    <source>
        <strain evidence="7 8">DSM 21799</strain>
    </source>
</reference>
<evidence type="ECO:0000313" key="8">
    <source>
        <dbReference type="Proteomes" id="UP000199183"/>
    </source>
</evidence>
<keyword evidence="4 7" id="KW-0418">Kinase</keyword>
<keyword evidence="2" id="KW-0808">Transferase</keyword>
<dbReference type="RefSeq" id="WP_091183789.1">
    <property type="nucleotide sequence ID" value="NZ_FNRY01000001.1"/>
</dbReference>
<evidence type="ECO:0000256" key="1">
    <source>
        <dbReference type="ARBA" id="ARBA00010688"/>
    </source>
</evidence>
<dbReference type="Proteomes" id="UP000199183">
    <property type="component" value="Unassembled WGS sequence"/>
</dbReference>
<evidence type="ECO:0000313" key="7">
    <source>
        <dbReference type="EMBL" id="SEB92781.1"/>
    </source>
</evidence>
<keyword evidence="5" id="KW-0067">ATP-binding</keyword>
<dbReference type="InterPro" id="IPR029056">
    <property type="entry name" value="Ribokinase-like"/>
</dbReference>
<evidence type="ECO:0000256" key="5">
    <source>
        <dbReference type="ARBA" id="ARBA00022840"/>
    </source>
</evidence>
<sequence>MDAVSELDDLSSPDVLIVGEALVDIVHRADGSVDEKPGGSPANVALTLGRLERHPRLLTSFGRDAPGNALRAWLDTSRVRVHGAPSEFTSTAVAHVGADGSATYSFSIAWDVDADSESDADVLHVGSIAAVLEPGASAVSDFVDRHRGRGLVSYDPNVRPRLMKNEGDVRARMLGLIERADVVKASDEDLEWLHPGEPIADVARQWVRSGPLLVVVTRGGRGALAVTNELEIDVPGVPVEVVDTVGAGDTFMGALIDGLLTEGVFGSNARSALQTLEKRRLSTLLSRAAKAAAVTVSRPGADPPTLAELDATD</sequence>
<protein>
    <submittedName>
        <fullName evidence="7">Fructokinase</fullName>
    </submittedName>
</protein>
<accession>A0A1H4NBY2</accession>
<evidence type="ECO:0000256" key="2">
    <source>
        <dbReference type="ARBA" id="ARBA00022679"/>
    </source>
</evidence>
<dbReference type="AlphaFoldDB" id="A0A1H4NBY2"/>
<name>A0A1H4NBY2_9MICO</name>
<evidence type="ECO:0000256" key="3">
    <source>
        <dbReference type="ARBA" id="ARBA00022741"/>
    </source>
</evidence>
<evidence type="ECO:0000256" key="4">
    <source>
        <dbReference type="ARBA" id="ARBA00022777"/>
    </source>
</evidence>
<dbReference type="InterPro" id="IPR050306">
    <property type="entry name" value="PfkB_Carbo_kinase"/>
</dbReference>
<dbReference type="GO" id="GO:0016301">
    <property type="term" value="F:kinase activity"/>
    <property type="evidence" value="ECO:0007669"/>
    <property type="project" value="UniProtKB-KW"/>
</dbReference>
<dbReference type="PANTHER" id="PTHR43085">
    <property type="entry name" value="HEXOKINASE FAMILY MEMBER"/>
    <property type="match status" value="1"/>
</dbReference>
<dbReference type="InterPro" id="IPR011611">
    <property type="entry name" value="PfkB_dom"/>
</dbReference>
<dbReference type="EMBL" id="FNRY01000001">
    <property type="protein sequence ID" value="SEB92781.1"/>
    <property type="molecule type" value="Genomic_DNA"/>
</dbReference>
<gene>
    <name evidence="7" type="ORF">SAMN04489806_2148</name>
</gene>
<dbReference type="PANTHER" id="PTHR43085:SF1">
    <property type="entry name" value="PSEUDOURIDINE KINASE-RELATED"/>
    <property type="match status" value="1"/>
</dbReference>
<feature type="domain" description="Carbohydrate kinase PfkB" evidence="6">
    <location>
        <begin position="14"/>
        <end position="304"/>
    </location>
</feature>
<dbReference type="SUPFAM" id="SSF53613">
    <property type="entry name" value="Ribokinase-like"/>
    <property type="match status" value="1"/>
</dbReference>
<comment type="similarity">
    <text evidence="1">Belongs to the carbohydrate kinase PfkB family.</text>
</comment>
<dbReference type="CDD" id="cd01167">
    <property type="entry name" value="bac_FRK"/>
    <property type="match status" value="1"/>
</dbReference>
<dbReference type="InterPro" id="IPR002173">
    <property type="entry name" value="Carboh/pur_kinase_PfkB_CS"/>
</dbReference>
<keyword evidence="3" id="KW-0547">Nucleotide-binding</keyword>